<protein>
    <submittedName>
        <fullName evidence="3">PEP-CTERM sorting domain-containing protein</fullName>
    </submittedName>
</protein>
<dbReference type="InterPro" id="IPR013424">
    <property type="entry name" value="Ice-binding_C"/>
</dbReference>
<sequence length="660" mass="65377">MHAGLFLPHQHMKKLPFTLTSALFLLAGGVRAQNVWNGAGVTGGTAGTDWTAAANYTATPAFNATTDLKFSTITNASGGVTLSAGTGGAYAVKDLYFGDTTTLGSGQTSTQAITLNGNGIAGQTIIDLAGNIFLPSTNASKITLGADLTLNLSTAAHQINFKANSNVTTVNTTAPVLVVNALVTGGGASATFTPRFSTYGTSGGTAAIVLTNNNSSFVATQNRFDNYVGFTSIGNVGGGNSSMGNATTTSTGTISLGNGGNLNYIGTGDQSTDRNLALTSTNALGNSSVGTTLTYNGQMTAGNTVILRTNVIGGSTLVINSTLADGPSAAAFTINKQFTTTYYDTTGATASNDGTGTLVLGGDNTFTGAVNISAGTVRITHANGLGGTTGATLVSSNATLDLNGQTVGAEAVSLTGTGVGSVGALRNSSASAASLGGNVTLTGNTSIGATGTLKLTGVIGESGGVRTLTKIGTGELTLNGINTYTGTTTVSAGTLGGIGSISTGAATFATGTTLNPGDGATTGQFSFGGNLALSNDAIFSVSLNQSAGNGYDRVAVAGTTNITGSILSVGFGTSFDSTAQVGQTFSILTSIGTLTGQFDQGTSITATSGTATYDFGISYTGNIVTLTLNNISAIPEPSTWALIAGAASMLAVVARRRRHN</sequence>
<feature type="chain" id="PRO_5022184497" evidence="2">
    <location>
        <begin position="33"/>
        <end position="660"/>
    </location>
</feature>
<keyword evidence="4" id="KW-1185">Reference proteome</keyword>
<proteinExistence type="predicted"/>
<organism evidence="3 4">
    <name type="scientific">Rariglobus hedericola</name>
    <dbReference type="NCBI Taxonomy" id="2597822"/>
    <lineage>
        <taxon>Bacteria</taxon>
        <taxon>Pseudomonadati</taxon>
        <taxon>Verrucomicrobiota</taxon>
        <taxon>Opitutia</taxon>
        <taxon>Opitutales</taxon>
        <taxon>Opitutaceae</taxon>
        <taxon>Rariglobus</taxon>
    </lineage>
</organism>
<dbReference type="EMBL" id="VMBG01000001">
    <property type="protein sequence ID" value="TSJ79654.1"/>
    <property type="molecule type" value="Genomic_DNA"/>
</dbReference>
<keyword evidence="1 2" id="KW-0732">Signal</keyword>
<dbReference type="NCBIfam" id="TIGR02595">
    <property type="entry name" value="PEP_CTERM"/>
    <property type="match status" value="1"/>
</dbReference>
<evidence type="ECO:0000256" key="2">
    <source>
        <dbReference type="SAM" id="SignalP"/>
    </source>
</evidence>
<dbReference type="AlphaFoldDB" id="A0A556QSN9"/>
<comment type="caution">
    <text evidence="3">The sequence shown here is derived from an EMBL/GenBank/DDBJ whole genome shotgun (WGS) entry which is preliminary data.</text>
</comment>
<dbReference type="NCBIfam" id="TIGR02601">
    <property type="entry name" value="autotrns_rpt"/>
    <property type="match status" value="2"/>
</dbReference>
<feature type="signal peptide" evidence="2">
    <location>
        <begin position="1"/>
        <end position="32"/>
    </location>
</feature>
<evidence type="ECO:0000313" key="3">
    <source>
        <dbReference type="EMBL" id="TSJ79654.1"/>
    </source>
</evidence>
<evidence type="ECO:0000256" key="1">
    <source>
        <dbReference type="ARBA" id="ARBA00022729"/>
    </source>
</evidence>
<dbReference type="Pfam" id="PF12951">
    <property type="entry name" value="PATR"/>
    <property type="match status" value="2"/>
</dbReference>
<reference evidence="3 4" key="1">
    <citation type="submission" date="2019-07" db="EMBL/GenBank/DDBJ databases">
        <title>Description of 53C-WASEF.</title>
        <authorList>
            <person name="Pitt A."/>
            <person name="Hahn M.W."/>
        </authorList>
    </citation>
    <scope>NUCLEOTIDE SEQUENCE [LARGE SCALE GENOMIC DNA]</scope>
    <source>
        <strain evidence="3 4">53C-WASEF</strain>
    </source>
</reference>
<dbReference type="OrthoDB" id="177078at2"/>
<evidence type="ECO:0000313" key="4">
    <source>
        <dbReference type="Proteomes" id="UP000315648"/>
    </source>
</evidence>
<dbReference type="InterPro" id="IPR013425">
    <property type="entry name" value="Autotrns_rpt"/>
</dbReference>
<accession>A0A556QSN9</accession>
<gene>
    <name evidence="3" type="ORF">FPL22_10315</name>
</gene>
<dbReference type="Proteomes" id="UP000315648">
    <property type="component" value="Unassembled WGS sequence"/>
</dbReference>
<name>A0A556QSN9_9BACT</name>